<dbReference type="SUPFAM" id="SSF88946">
    <property type="entry name" value="Sigma2 domain of RNA polymerase sigma factors"/>
    <property type="match status" value="1"/>
</dbReference>
<proteinExistence type="predicted"/>
<feature type="domain" description="RNA polymerase sigma-70 region 2" evidence="2">
    <location>
        <begin position="2"/>
        <end position="54"/>
    </location>
</feature>
<dbReference type="EMBL" id="DVNK01000052">
    <property type="protein sequence ID" value="HIU47330.1"/>
    <property type="molecule type" value="Genomic_DNA"/>
</dbReference>
<protein>
    <recommendedName>
        <fullName evidence="2">RNA polymerase sigma-70 region 2 domain-containing protein</fullName>
    </recommendedName>
</protein>
<dbReference type="InterPro" id="IPR007627">
    <property type="entry name" value="RNA_pol_sigma70_r2"/>
</dbReference>
<evidence type="ECO:0000313" key="4">
    <source>
        <dbReference type="Proteomes" id="UP000824123"/>
    </source>
</evidence>
<dbReference type="GO" id="GO:0006352">
    <property type="term" value="P:DNA-templated transcription initiation"/>
    <property type="evidence" value="ECO:0007669"/>
    <property type="project" value="InterPro"/>
</dbReference>
<dbReference type="InterPro" id="IPR013325">
    <property type="entry name" value="RNA_pol_sigma_r2"/>
</dbReference>
<gene>
    <name evidence="3" type="ORF">IAC59_08770</name>
</gene>
<comment type="caution">
    <text evidence="3">The sequence shown here is derived from an EMBL/GenBank/DDBJ whole genome shotgun (WGS) entry which is preliminary data.</text>
</comment>
<dbReference type="Proteomes" id="UP000824123">
    <property type="component" value="Unassembled WGS sequence"/>
</dbReference>
<reference evidence="3" key="2">
    <citation type="journal article" date="2021" name="PeerJ">
        <title>Extensive microbial diversity within the chicken gut microbiome revealed by metagenomics and culture.</title>
        <authorList>
            <person name="Gilroy R."/>
            <person name="Ravi A."/>
            <person name="Getino M."/>
            <person name="Pursley I."/>
            <person name="Horton D.L."/>
            <person name="Alikhan N.F."/>
            <person name="Baker D."/>
            <person name="Gharbi K."/>
            <person name="Hall N."/>
            <person name="Watson M."/>
            <person name="Adriaenssens E.M."/>
            <person name="Foster-Nyarko E."/>
            <person name="Jarju S."/>
            <person name="Secka A."/>
            <person name="Antonio M."/>
            <person name="Oren A."/>
            <person name="Chaudhuri R.R."/>
            <person name="La Ragione R."/>
            <person name="Hildebrand F."/>
            <person name="Pallen M.J."/>
        </authorList>
    </citation>
    <scope>NUCLEOTIDE SEQUENCE</scope>
    <source>
        <strain evidence="3">ChiSxjej2B14-8506</strain>
    </source>
</reference>
<feature type="region of interest" description="Disordered" evidence="1">
    <location>
        <begin position="83"/>
        <end position="106"/>
    </location>
</feature>
<name>A0A9D1S554_9FIRM</name>
<evidence type="ECO:0000313" key="3">
    <source>
        <dbReference type="EMBL" id="HIU47330.1"/>
    </source>
</evidence>
<reference evidence="3" key="1">
    <citation type="submission" date="2020-10" db="EMBL/GenBank/DDBJ databases">
        <authorList>
            <person name="Gilroy R."/>
        </authorList>
    </citation>
    <scope>NUCLEOTIDE SEQUENCE</scope>
    <source>
        <strain evidence="3">ChiSxjej2B14-8506</strain>
    </source>
</reference>
<dbReference type="AlphaFoldDB" id="A0A9D1S554"/>
<evidence type="ECO:0000259" key="2">
    <source>
        <dbReference type="Pfam" id="PF04542"/>
    </source>
</evidence>
<accession>A0A9D1S554</accession>
<evidence type="ECO:0000256" key="1">
    <source>
        <dbReference type="SAM" id="MobiDB-lite"/>
    </source>
</evidence>
<sequence>MARQLAKSGADIDELTAVGAIGLIKAANTFKPTRHRDFTTYSLRCIVREAVLYLHNKGHVTLEQRTYKALMCSICSERSNGCAPVPEQNGPVNDAADPADAGSKRD</sequence>
<dbReference type="Pfam" id="PF04542">
    <property type="entry name" value="Sigma70_r2"/>
    <property type="match status" value="1"/>
</dbReference>
<dbReference type="GO" id="GO:0003700">
    <property type="term" value="F:DNA-binding transcription factor activity"/>
    <property type="evidence" value="ECO:0007669"/>
    <property type="project" value="InterPro"/>
</dbReference>
<organism evidence="3 4">
    <name type="scientific">Candidatus Fimadaptatus faecigallinarum</name>
    <dbReference type="NCBI Taxonomy" id="2840814"/>
    <lineage>
        <taxon>Bacteria</taxon>
        <taxon>Bacillati</taxon>
        <taxon>Bacillota</taxon>
        <taxon>Clostridia</taxon>
        <taxon>Eubacteriales</taxon>
        <taxon>Candidatus Fimadaptatus</taxon>
    </lineage>
</organism>
<dbReference type="Gene3D" id="1.10.1740.10">
    <property type="match status" value="1"/>
</dbReference>